<evidence type="ECO:0000313" key="6">
    <source>
        <dbReference type="Proteomes" id="UP000049023"/>
    </source>
</evidence>
<dbReference type="EMBL" id="CNFU01000865">
    <property type="protein sequence ID" value="CKS65250.1"/>
    <property type="molecule type" value="Genomic_DNA"/>
</dbReference>
<name>A0A655A1W3_MYCTX</name>
<reference evidence="5 6" key="1">
    <citation type="submission" date="2015-03" db="EMBL/GenBank/DDBJ databases">
        <authorList>
            <consortium name="Pathogen Informatics"/>
        </authorList>
    </citation>
    <scope>NUCLEOTIDE SEQUENCE [LARGE SCALE GENOMIC DNA]</scope>
    <source>
        <strain evidence="3 7">Bir 185</strain>
        <strain evidence="4 6">Bir 187</strain>
        <strain evidence="2 5">C09601061</strain>
    </source>
</reference>
<evidence type="ECO:0000313" key="2">
    <source>
        <dbReference type="EMBL" id="CFR84857.1"/>
    </source>
</evidence>
<evidence type="ECO:0000313" key="4">
    <source>
        <dbReference type="EMBL" id="CKS65250.1"/>
    </source>
</evidence>
<evidence type="ECO:0000313" key="7">
    <source>
        <dbReference type="Proteomes" id="UP000050164"/>
    </source>
</evidence>
<organism evidence="3 7">
    <name type="scientific">Mycobacterium tuberculosis</name>
    <dbReference type="NCBI Taxonomy" id="1773"/>
    <lineage>
        <taxon>Bacteria</taxon>
        <taxon>Bacillati</taxon>
        <taxon>Actinomycetota</taxon>
        <taxon>Actinomycetes</taxon>
        <taxon>Mycobacteriales</taxon>
        <taxon>Mycobacteriaceae</taxon>
        <taxon>Mycobacterium</taxon>
        <taxon>Mycobacterium tuberculosis complex</taxon>
    </lineage>
</organism>
<dbReference type="AlphaFoldDB" id="A0A655A1W3"/>
<sequence length="99" mass="10489">MAVVAGTPVIESPTARVTTSLPATVTRTSTAFRCACVMKSRTIRMTASALAPLLVGDEAGPVRGGAQPASSPRARTEHPRRRKTGMRRSYRKAAKPVKA</sequence>
<feature type="compositionally biased region" description="Basic residues" evidence="1">
    <location>
        <begin position="78"/>
        <end position="99"/>
    </location>
</feature>
<evidence type="ECO:0000256" key="1">
    <source>
        <dbReference type="SAM" id="MobiDB-lite"/>
    </source>
</evidence>
<gene>
    <name evidence="2" type="ORF">ERS007657_02318</name>
    <name evidence="3" type="ORF">ERS027659_02505</name>
    <name evidence="4" type="ORF">ERS027661_03368</name>
</gene>
<feature type="region of interest" description="Disordered" evidence="1">
    <location>
        <begin position="57"/>
        <end position="99"/>
    </location>
</feature>
<dbReference type="EMBL" id="CGCX01000871">
    <property type="protein sequence ID" value="CFR84857.1"/>
    <property type="molecule type" value="Genomic_DNA"/>
</dbReference>
<dbReference type="Proteomes" id="UP000050164">
    <property type="component" value="Unassembled WGS sequence"/>
</dbReference>
<dbReference type="EMBL" id="CNFT01000605">
    <property type="protein sequence ID" value="CKS00413.1"/>
    <property type="molecule type" value="Genomic_DNA"/>
</dbReference>
<evidence type="ECO:0000313" key="3">
    <source>
        <dbReference type="EMBL" id="CKS00413.1"/>
    </source>
</evidence>
<dbReference type="Proteomes" id="UP000046680">
    <property type="component" value="Unassembled WGS sequence"/>
</dbReference>
<evidence type="ECO:0000313" key="5">
    <source>
        <dbReference type="Proteomes" id="UP000046680"/>
    </source>
</evidence>
<accession>A0A655A1W3</accession>
<dbReference type="Proteomes" id="UP000049023">
    <property type="component" value="Unassembled WGS sequence"/>
</dbReference>
<protein>
    <submittedName>
        <fullName evidence="3">Uncharacterized protein</fullName>
    </submittedName>
</protein>
<proteinExistence type="predicted"/>